<organism evidence="4 5">
    <name type="scientific">Vitis vinifera</name>
    <name type="common">Grape</name>
    <dbReference type="NCBI Taxonomy" id="29760"/>
    <lineage>
        <taxon>Eukaryota</taxon>
        <taxon>Viridiplantae</taxon>
        <taxon>Streptophyta</taxon>
        <taxon>Embryophyta</taxon>
        <taxon>Tracheophyta</taxon>
        <taxon>Spermatophyta</taxon>
        <taxon>Magnoliopsida</taxon>
        <taxon>eudicotyledons</taxon>
        <taxon>Gunneridae</taxon>
        <taxon>Pentapetalae</taxon>
        <taxon>rosids</taxon>
        <taxon>Vitales</taxon>
        <taxon>Vitaceae</taxon>
        <taxon>Viteae</taxon>
        <taxon>Vitis</taxon>
    </lineage>
</organism>
<sequence length="143" mass="16056">MEKKENIVMFPFMAQGHIIPFLALALEIQKKRGCTITFVNTPLNIKKLRSSLPPNTSIRLVEIPFNSSDHGLPPNTENTNALPYPLIFRFIEASLSLKLPFRKLISELIAEQNGHLPLCLVVDMFLAGVLRLPMSLGCLMPFL</sequence>
<keyword evidence="2" id="KW-0328">Glycosyltransferase</keyword>
<evidence type="ECO:0000256" key="2">
    <source>
        <dbReference type="ARBA" id="ARBA00022676"/>
    </source>
</evidence>
<dbReference type="EMBL" id="QGNW01000026">
    <property type="protein sequence ID" value="RVX13032.1"/>
    <property type="molecule type" value="Genomic_DNA"/>
</dbReference>
<evidence type="ECO:0000259" key="3">
    <source>
        <dbReference type="Pfam" id="PF26168"/>
    </source>
</evidence>
<dbReference type="SUPFAM" id="SSF53756">
    <property type="entry name" value="UDP-Glycosyltransferase/glycogen phosphorylase"/>
    <property type="match status" value="1"/>
</dbReference>
<gene>
    <name evidence="4" type="primary">UGT92A1_10</name>
    <name evidence="4" type="ORF">CK203_010019</name>
</gene>
<evidence type="ECO:0000313" key="5">
    <source>
        <dbReference type="Proteomes" id="UP000288805"/>
    </source>
</evidence>
<dbReference type="PANTHER" id="PTHR48047">
    <property type="entry name" value="GLYCOSYLTRANSFERASE"/>
    <property type="match status" value="1"/>
</dbReference>
<dbReference type="Gene3D" id="3.40.50.2000">
    <property type="entry name" value="Glycogen Phosphorylase B"/>
    <property type="match status" value="1"/>
</dbReference>
<evidence type="ECO:0000313" key="4">
    <source>
        <dbReference type="EMBL" id="RVX13032.1"/>
    </source>
</evidence>
<keyword evidence="4" id="KW-0808">Transferase</keyword>
<dbReference type="AlphaFoldDB" id="A0A438JVP7"/>
<dbReference type="PANTHER" id="PTHR48047:SF61">
    <property type="entry name" value="OS04G0273600 PROTEIN"/>
    <property type="match status" value="1"/>
</dbReference>
<proteinExistence type="inferred from homology"/>
<protein>
    <submittedName>
        <fullName evidence="4">UDP-glycosyltransferase 92A1</fullName>
    </submittedName>
</protein>
<dbReference type="Pfam" id="PF26168">
    <property type="entry name" value="Glyco_transf_N"/>
    <property type="match status" value="1"/>
</dbReference>
<dbReference type="Proteomes" id="UP000288805">
    <property type="component" value="Unassembled WGS sequence"/>
</dbReference>
<feature type="domain" description="Glycosyltransferase N-terminal" evidence="3">
    <location>
        <begin position="7"/>
        <end position="111"/>
    </location>
</feature>
<name>A0A438JVP7_VITVI</name>
<comment type="caution">
    <text evidence="4">The sequence shown here is derived from an EMBL/GenBank/DDBJ whole genome shotgun (WGS) entry which is preliminary data.</text>
</comment>
<reference evidence="4 5" key="1">
    <citation type="journal article" date="2018" name="PLoS Genet.">
        <title>Population sequencing reveals clonal diversity and ancestral inbreeding in the grapevine cultivar Chardonnay.</title>
        <authorList>
            <person name="Roach M.J."/>
            <person name="Johnson D.L."/>
            <person name="Bohlmann J."/>
            <person name="van Vuuren H.J."/>
            <person name="Jones S.J."/>
            <person name="Pretorius I.S."/>
            <person name="Schmidt S.A."/>
            <person name="Borneman A.R."/>
        </authorList>
    </citation>
    <scope>NUCLEOTIDE SEQUENCE [LARGE SCALE GENOMIC DNA]</scope>
    <source>
        <strain evidence="5">cv. Chardonnay</strain>
        <tissue evidence="4">Leaf</tissue>
    </source>
</reference>
<dbReference type="InterPro" id="IPR058980">
    <property type="entry name" value="Glyco_transf_N"/>
</dbReference>
<comment type="similarity">
    <text evidence="1">Belongs to the UDP-glycosyltransferase family.</text>
</comment>
<evidence type="ECO:0000256" key="1">
    <source>
        <dbReference type="ARBA" id="ARBA00009995"/>
    </source>
</evidence>
<dbReference type="GO" id="GO:0016757">
    <property type="term" value="F:glycosyltransferase activity"/>
    <property type="evidence" value="ECO:0007669"/>
    <property type="project" value="UniProtKB-KW"/>
</dbReference>
<accession>A0A438JVP7</accession>